<gene>
    <name evidence="2" type="ORF">AYBTSS11_LOCUS24305</name>
</gene>
<dbReference type="EMBL" id="OY731405">
    <property type="protein sequence ID" value="CAJ1972256.1"/>
    <property type="molecule type" value="Genomic_DNA"/>
</dbReference>
<evidence type="ECO:0000256" key="1">
    <source>
        <dbReference type="SAM" id="MobiDB-lite"/>
    </source>
</evidence>
<name>A0AA86T9W3_9FABA</name>
<feature type="region of interest" description="Disordered" evidence="1">
    <location>
        <begin position="1"/>
        <end position="23"/>
    </location>
</feature>
<dbReference type="Gramene" id="rna-AYBTSS11_LOCUS24305">
    <property type="protein sequence ID" value="CAJ1972256.1"/>
    <property type="gene ID" value="gene-AYBTSS11_LOCUS24305"/>
</dbReference>
<evidence type="ECO:0000313" key="3">
    <source>
        <dbReference type="Proteomes" id="UP001189624"/>
    </source>
</evidence>
<dbReference type="AlphaFoldDB" id="A0AA86T9W3"/>
<sequence>MEQSRGLVRVNRNEHGDDRIEGRPAHRISVSNRSKWRFEEDQKLLAYPDQRFLRTSPA</sequence>
<protein>
    <submittedName>
        <fullName evidence="2">Uncharacterized protein</fullName>
    </submittedName>
</protein>
<feature type="compositionally biased region" description="Basic and acidic residues" evidence="1">
    <location>
        <begin position="11"/>
        <end position="23"/>
    </location>
</feature>
<proteinExistence type="predicted"/>
<accession>A0AA86T9W3</accession>
<keyword evidence="3" id="KW-1185">Reference proteome</keyword>
<dbReference type="Proteomes" id="UP001189624">
    <property type="component" value="Chromosome 8"/>
</dbReference>
<reference evidence="2" key="1">
    <citation type="submission" date="2023-10" db="EMBL/GenBank/DDBJ databases">
        <authorList>
            <person name="Domelevo Entfellner J.-B."/>
        </authorList>
    </citation>
    <scope>NUCLEOTIDE SEQUENCE</scope>
</reference>
<evidence type="ECO:0000313" key="2">
    <source>
        <dbReference type="EMBL" id="CAJ1972256.1"/>
    </source>
</evidence>
<organism evidence="2 3">
    <name type="scientific">Sphenostylis stenocarpa</name>
    <dbReference type="NCBI Taxonomy" id="92480"/>
    <lineage>
        <taxon>Eukaryota</taxon>
        <taxon>Viridiplantae</taxon>
        <taxon>Streptophyta</taxon>
        <taxon>Embryophyta</taxon>
        <taxon>Tracheophyta</taxon>
        <taxon>Spermatophyta</taxon>
        <taxon>Magnoliopsida</taxon>
        <taxon>eudicotyledons</taxon>
        <taxon>Gunneridae</taxon>
        <taxon>Pentapetalae</taxon>
        <taxon>rosids</taxon>
        <taxon>fabids</taxon>
        <taxon>Fabales</taxon>
        <taxon>Fabaceae</taxon>
        <taxon>Papilionoideae</taxon>
        <taxon>50 kb inversion clade</taxon>
        <taxon>NPAAA clade</taxon>
        <taxon>indigoferoid/millettioid clade</taxon>
        <taxon>Phaseoleae</taxon>
        <taxon>Sphenostylis</taxon>
    </lineage>
</organism>